<organism evidence="3 4">
    <name type="scientific">Zymomonas mobilis subsp. mobilis (strain ATCC 10988 / DSM 424 / LMG 404 / NCIMB 8938 / NRRL B-806 / ZM1)</name>
    <dbReference type="NCBI Taxonomy" id="555217"/>
    <lineage>
        <taxon>Bacteria</taxon>
        <taxon>Pseudomonadati</taxon>
        <taxon>Pseudomonadota</taxon>
        <taxon>Alphaproteobacteria</taxon>
        <taxon>Sphingomonadales</taxon>
        <taxon>Zymomonadaceae</taxon>
        <taxon>Zymomonas</taxon>
    </lineage>
</organism>
<evidence type="ECO:0000313" key="3">
    <source>
        <dbReference type="EMBL" id="AEH63442.1"/>
    </source>
</evidence>
<feature type="transmembrane region" description="Helical" evidence="1">
    <location>
        <begin position="101"/>
        <end position="120"/>
    </location>
</feature>
<keyword evidence="1" id="KW-1133">Transmembrane helix</keyword>
<dbReference type="RefSeq" id="WP_014501173.1">
    <property type="nucleotide sequence ID" value="NC_017262.1"/>
</dbReference>
<dbReference type="KEGG" id="zmm:Zmob_1628"/>
<dbReference type="InterPro" id="IPR032816">
    <property type="entry name" value="VTT_dom"/>
</dbReference>
<dbReference type="OrthoDB" id="9810270at2"/>
<feature type="transmembrane region" description="Helical" evidence="1">
    <location>
        <begin position="171"/>
        <end position="189"/>
    </location>
</feature>
<reference evidence="3 4" key="1">
    <citation type="journal article" date="2011" name="J. Bacteriol.">
        <title>Genome sequence of the ethanol-producing Zymomonas mobilis subsp. mobilis lectotype strain ATCC 10988.</title>
        <authorList>
            <person name="Pappas K.M."/>
            <person name="Kouvelis V.N."/>
            <person name="Saunders E."/>
            <person name="Brettin T.S."/>
            <person name="Bruce D."/>
            <person name="Detter C."/>
            <person name="Balakireva M."/>
            <person name="Han C.S."/>
            <person name="Savvakis G."/>
            <person name="Kyrpides N.C."/>
            <person name="Typas M.A."/>
        </authorList>
    </citation>
    <scope>NUCLEOTIDE SEQUENCE [LARGE SCALE GENOMIC DNA]</scope>
    <source>
        <strain evidence="4">ATCC 10988 / DSM 424 / CCUG 17860 / LMG 404 / NCIMB 8938 / NRRL B-806 / ZM1</strain>
    </source>
</reference>
<evidence type="ECO:0000313" key="4">
    <source>
        <dbReference type="Proteomes" id="UP000001494"/>
    </source>
</evidence>
<dbReference type="GO" id="GO:0005886">
    <property type="term" value="C:plasma membrane"/>
    <property type="evidence" value="ECO:0007669"/>
    <property type="project" value="TreeGrafter"/>
</dbReference>
<dbReference type="AlphaFoldDB" id="A0A0H3G8H7"/>
<evidence type="ECO:0000256" key="1">
    <source>
        <dbReference type="SAM" id="Phobius"/>
    </source>
</evidence>
<feature type="transmembrane region" description="Helical" evidence="1">
    <location>
        <begin position="54"/>
        <end position="78"/>
    </location>
</feature>
<accession>A0A0H3G8H7</accession>
<name>A0A0H3G8H7_ZYMMA</name>
<dbReference type="Pfam" id="PF09335">
    <property type="entry name" value="VTT_dom"/>
    <property type="match status" value="1"/>
</dbReference>
<evidence type="ECO:0000259" key="2">
    <source>
        <dbReference type="Pfam" id="PF09335"/>
    </source>
</evidence>
<feature type="transmembrane region" description="Helical" evidence="1">
    <location>
        <begin position="132"/>
        <end position="150"/>
    </location>
</feature>
<protein>
    <submittedName>
        <fullName evidence="3">DedA family protein</fullName>
    </submittedName>
</protein>
<keyword evidence="1" id="KW-0472">Membrane</keyword>
<proteinExistence type="predicted"/>
<dbReference type="eggNOG" id="COG1238">
    <property type="taxonomic scope" value="Bacteria"/>
</dbReference>
<dbReference type="PANTHER" id="PTHR42709:SF11">
    <property type="entry name" value="DEDA FAMILY PROTEIN"/>
    <property type="match status" value="1"/>
</dbReference>
<dbReference type="PANTHER" id="PTHR42709">
    <property type="entry name" value="ALKALINE PHOSPHATASE LIKE PROTEIN"/>
    <property type="match status" value="1"/>
</dbReference>
<dbReference type="EMBL" id="CP002850">
    <property type="protein sequence ID" value="AEH63442.1"/>
    <property type="molecule type" value="Genomic_DNA"/>
</dbReference>
<gene>
    <name evidence="3" type="ordered locus">Zmob_1628</name>
</gene>
<dbReference type="Proteomes" id="UP000001494">
    <property type="component" value="Chromosome"/>
</dbReference>
<dbReference type="InterPro" id="IPR051311">
    <property type="entry name" value="DedA_domain"/>
</dbReference>
<keyword evidence="1" id="KW-0812">Transmembrane</keyword>
<sequence length="192" mass="21593">MLRRIYNWTLRRAADRHALLWLVLLSFSEASFFPIPTEAMLVPMVIARREKAWLMAWLATLASVVGALFGYAIGYYLYNSLGGWLIHLYGLEGKAHSFQDWYARYGAIVILVKGLTPIPFKLVTIASGFAHYNILSFLAAAFVSRGLRFFCVAGLLRRYGKPIEQFIEKRLTLVASACLLLLVGGFALVKVL</sequence>
<dbReference type="HOGENOM" id="CLU_098634_1_0_5"/>
<feature type="domain" description="VTT" evidence="2">
    <location>
        <begin position="36"/>
        <end position="154"/>
    </location>
</feature>